<organism evidence="1 2">
    <name type="scientific">Leptospira interrogans serovar Zanoni str. LT2156</name>
    <dbReference type="NCBI Taxonomy" id="1001601"/>
    <lineage>
        <taxon>Bacteria</taxon>
        <taxon>Pseudomonadati</taxon>
        <taxon>Spirochaetota</taxon>
        <taxon>Spirochaetia</taxon>
        <taxon>Leptospirales</taxon>
        <taxon>Leptospiraceae</taxon>
        <taxon>Leptospira</taxon>
    </lineage>
</organism>
<accession>M6HQ94</accession>
<protein>
    <recommendedName>
        <fullName evidence="3">PF09926 repeat protein</fullName>
    </recommendedName>
</protein>
<evidence type="ECO:0008006" key="3">
    <source>
        <dbReference type="Google" id="ProtNLM"/>
    </source>
</evidence>
<reference evidence="1 2" key="1">
    <citation type="submission" date="2013-01" db="EMBL/GenBank/DDBJ databases">
        <authorList>
            <person name="Harkins D.M."/>
            <person name="Durkin A.S."/>
            <person name="Brinkac L.M."/>
            <person name="Haft D.H."/>
            <person name="Selengut J.D."/>
            <person name="Sanka R."/>
            <person name="DePew J."/>
            <person name="Purushe J."/>
            <person name="Tulsiani S.M."/>
            <person name="Graham G.C."/>
            <person name="Burns M.-A."/>
            <person name="Dohnt M.F."/>
            <person name="Smythe L.D."/>
            <person name="McKay D.B."/>
            <person name="Craig S.B."/>
            <person name="Vinetz J.M."/>
            <person name="Sutton G.G."/>
            <person name="Nierman W.C."/>
            <person name="Fouts D.E."/>
        </authorList>
    </citation>
    <scope>NUCLEOTIDE SEQUENCE [LARGE SCALE GENOMIC DNA]</scope>
    <source>
        <strain evidence="1 2">LT2156</strain>
    </source>
</reference>
<dbReference type="Proteomes" id="UP000012089">
    <property type="component" value="Unassembled WGS sequence"/>
</dbReference>
<gene>
    <name evidence="1" type="ORF">LEP1GSC158_3353</name>
</gene>
<evidence type="ECO:0000313" key="2">
    <source>
        <dbReference type="Proteomes" id="UP000012089"/>
    </source>
</evidence>
<dbReference type="EMBL" id="AFMF02000018">
    <property type="protein sequence ID" value="EMM97139.1"/>
    <property type="molecule type" value="Genomic_DNA"/>
</dbReference>
<name>M6HQ94_LEPIR</name>
<evidence type="ECO:0000313" key="1">
    <source>
        <dbReference type="EMBL" id="EMM97139.1"/>
    </source>
</evidence>
<proteinExistence type="predicted"/>
<sequence>MEEVKKRKSEFVKGMEAKKRQKGYRIGEAVKDKRSGQKMYVEEAWAPEVSCVYFDAGKDSLVKVKMYPEELERIKESLPYLPK</sequence>
<dbReference type="AlphaFoldDB" id="M6HQ94"/>
<comment type="caution">
    <text evidence="1">The sequence shown here is derived from an EMBL/GenBank/DDBJ whole genome shotgun (WGS) entry which is preliminary data.</text>
</comment>